<dbReference type="Pfam" id="PF13177">
    <property type="entry name" value="DNA_pol3_delta2"/>
    <property type="match status" value="1"/>
</dbReference>
<protein>
    <recommendedName>
        <fullName evidence="2">DNA polymerase III subunit delta'</fullName>
        <ecNumber evidence="1">2.7.7.7</ecNumber>
    </recommendedName>
</protein>
<evidence type="ECO:0000313" key="9">
    <source>
        <dbReference type="EMBL" id="MFL0252996.1"/>
    </source>
</evidence>
<keyword evidence="5" id="KW-0235">DNA replication</keyword>
<dbReference type="PANTHER" id="PTHR11669:SF8">
    <property type="entry name" value="DNA POLYMERASE III SUBUNIT DELTA"/>
    <property type="match status" value="1"/>
</dbReference>
<evidence type="ECO:0000256" key="6">
    <source>
        <dbReference type="ARBA" id="ARBA00022932"/>
    </source>
</evidence>
<dbReference type="EC" id="2.7.7.7" evidence="1"/>
<evidence type="ECO:0000256" key="4">
    <source>
        <dbReference type="ARBA" id="ARBA00022695"/>
    </source>
</evidence>
<dbReference type="SUPFAM" id="SSF52540">
    <property type="entry name" value="P-loop containing nucleoside triphosphate hydrolases"/>
    <property type="match status" value="1"/>
</dbReference>
<evidence type="ECO:0000256" key="2">
    <source>
        <dbReference type="ARBA" id="ARBA00014363"/>
    </source>
</evidence>
<dbReference type="InterPro" id="IPR027417">
    <property type="entry name" value="P-loop_NTPase"/>
</dbReference>
<feature type="domain" description="DNA polymerase III delta subunit C-terminal" evidence="8">
    <location>
        <begin position="198"/>
        <end position="311"/>
    </location>
</feature>
<dbReference type="EMBL" id="JBJIAA010000023">
    <property type="protein sequence ID" value="MFL0252996.1"/>
    <property type="molecule type" value="Genomic_DNA"/>
</dbReference>
<dbReference type="Gene3D" id="3.40.50.300">
    <property type="entry name" value="P-loop containing nucleotide triphosphate hydrolases"/>
    <property type="match status" value="1"/>
</dbReference>
<proteinExistence type="predicted"/>
<dbReference type="Pfam" id="PF09115">
    <property type="entry name" value="DNApol3-delta_C"/>
    <property type="match status" value="1"/>
</dbReference>
<keyword evidence="10" id="KW-1185">Reference proteome</keyword>
<comment type="catalytic activity">
    <reaction evidence="7">
        <text>DNA(n) + a 2'-deoxyribonucleoside 5'-triphosphate = DNA(n+1) + diphosphate</text>
        <dbReference type="Rhea" id="RHEA:22508"/>
        <dbReference type="Rhea" id="RHEA-COMP:17339"/>
        <dbReference type="Rhea" id="RHEA-COMP:17340"/>
        <dbReference type="ChEBI" id="CHEBI:33019"/>
        <dbReference type="ChEBI" id="CHEBI:61560"/>
        <dbReference type="ChEBI" id="CHEBI:173112"/>
        <dbReference type="EC" id="2.7.7.7"/>
    </reaction>
</comment>
<dbReference type="InterPro" id="IPR050238">
    <property type="entry name" value="DNA_Rep/Repair_Clamp_Loader"/>
</dbReference>
<evidence type="ECO:0000313" key="10">
    <source>
        <dbReference type="Proteomes" id="UP001623592"/>
    </source>
</evidence>
<dbReference type="Proteomes" id="UP001623592">
    <property type="component" value="Unassembled WGS sequence"/>
</dbReference>
<accession>A0ABW8TKB2</accession>
<dbReference type="InterPro" id="IPR015199">
    <property type="entry name" value="DNA_pol_III_delta_C"/>
</dbReference>
<keyword evidence="6" id="KW-0239">DNA-directed DNA polymerase</keyword>
<evidence type="ECO:0000259" key="8">
    <source>
        <dbReference type="Pfam" id="PF09115"/>
    </source>
</evidence>
<evidence type="ECO:0000256" key="3">
    <source>
        <dbReference type="ARBA" id="ARBA00022679"/>
    </source>
</evidence>
<sequence>MKFSDIIGHEEVRNEFDGLIKIGKISHAHIICGEDGSGKSFIARELAAKILGKTEIKDYADLIEWKINSGKKSISVDQVRSIIEEVNKKPYEGDKKVIIIHDADYITIQGQNALLKTIEEPPRGVFILLLCETMGRLLDTIRSRCQLHKIKKLPKEEMLAFINRKYGVLEDKEIKSILAFSVGVPGKVEDFMENTALKSIRDEVMDTLVSIKNMDYDNIVKCAQKLTEYKELWREVIECFAVYVRDSLIYKETGKEELIINSDKLEDVKKLAMQFSMNRLNRIFDILNFAKSNMESNVSVELTYGTMLFKIQEV</sequence>
<keyword evidence="3 9" id="KW-0808">Transferase</keyword>
<keyword evidence="4 9" id="KW-0548">Nucleotidyltransferase</keyword>
<dbReference type="CDD" id="cd00009">
    <property type="entry name" value="AAA"/>
    <property type="match status" value="1"/>
</dbReference>
<evidence type="ECO:0000256" key="1">
    <source>
        <dbReference type="ARBA" id="ARBA00012417"/>
    </source>
</evidence>
<dbReference type="GO" id="GO:0003887">
    <property type="term" value="F:DNA-directed DNA polymerase activity"/>
    <property type="evidence" value="ECO:0007669"/>
    <property type="project" value="UniProtKB-EC"/>
</dbReference>
<dbReference type="Gene3D" id="1.20.272.10">
    <property type="match status" value="1"/>
</dbReference>
<comment type="caution">
    <text evidence="9">The sequence shown here is derived from an EMBL/GenBank/DDBJ whole genome shotgun (WGS) entry which is preliminary data.</text>
</comment>
<name>A0ABW8TKB2_9CLOT</name>
<dbReference type="RefSeq" id="WP_406789656.1">
    <property type="nucleotide sequence ID" value="NZ_JBJIAA010000023.1"/>
</dbReference>
<evidence type="ECO:0000256" key="5">
    <source>
        <dbReference type="ARBA" id="ARBA00022705"/>
    </source>
</evidence>
<reference evidence="9 10" key="1">
    <citation type="submission" date="2024-11" db="EMBL/GenBank/DDBJ databases">
        <authorList>
            <person name="Heng Y.C."/>
            <person name="Lim A.C.H."/>
            <person name="Lee J.K.Y."/>
            <person name="Kittelmann S."/>
        </authorList>
    </citation>
    <scope>NUCLEOTIDE SEQUENCE [LARGE SCALE GENOMIC DNA]</scope>
    <source>
        <strain evidence="9 10">WILCCON 0114</strain>
    </source>
</reference>
<dbReference type="NCBIfam" id="NF004047">
    <property type="entry name" value="PRK05564.1"/>
    <property type="match status" value="1"/>
</dbReference>
<dbReference type="PANTHER" id="PTHR11669">
    <property type="entry name" value="REPLICATION FACTOR C / DNA POLYMERASE III GAMMA-TAU SUBUNIT"/>
    <property type="match status" value="1"/>
</dbReference>
<organism evidence="9 10">
    <name type="scientific">Clostridium neuense</name>
    <dbReference type="NCBI Taxonomy" id="1728934"/>
    <lineage>
        <taxon>Bacteria</taxon>
        <taxon>Bacillati</taxon>
        <taxon>Bacillota</taxon>
        <taxon>Clostridia</taxon>
        <taxon>Eubacteriales</taxon>
        <taxon>Clostridiaceae</taxon>
        <taxon>Clostridium</taxon>
    </lineage>
</organism>
<evidence type="ECO:0000256" key="7">
    <source>
        <dbReference type="ARBA" id="ARBA00049244"/>
    </source>
</evidence>
<gene>
    <name evidence="9" type="ORF">ACJDT4_21540</name>
</gene>